<feature type="domain" description="Ketoreductase" evidence="5">
    <location>
        <begin position="96"/>
        <end position="273"/>
    </location>
</feature>
<evidence type="ECO:0000313" key="7">
    <source>
        <dbReference type="Proteomes" id="UP001323798"/>
    </source>
</evidence>
<dbReference type="Proteomes" id="UP001323798">
    <property type="component" value="Chromosome"/>
</dbReference>
<evidence type="ECO:0000313" key="6">
    <source>
        <dbReference type="EMBL" id="WPR90729.1"/>
    </source>
</evidence>
<evidence type="ECO:0000256" key="4">
    <source>
        <dbReference type="SAM" id="MobiDB-lite"/>
    </source>
</evidence>
<evidence type="ECO:0000256" key="2">
    <source>
        <dbReference type="ARBA" id="ARBA00023002"/>
    </source>
</evidence>
<dbReference type="RefSeq" id="WP_320943433.1">
    <property type="nucleotide sequence ID" value="NZ_BAABEU010000011.1"/>
</dbReference>
<dbReference type="InterPro" id="IPR002347">
    <property type="entry name" value="SDR_fam"/>
</dbReference>
<dbReference type="PANTHER" id="PTHR24321:SF8">
    <property type="entry name" value="ESTRADIOL 17-BETA-DEHYDROGENASE 8-RELATED"/>
    <property type="match status" value="1"/>
</dbReference>
<dbReference type="InterPro" id="IPR036291">
    <property type="entry name" value="NAD(P)-bd_dom_sf"/>
</dbReference>
<dbReference type="Gene3D" id="3.40.50.720">
    <property type="entry name" value="NAD(P)-binding Rossmann-like Domain"/>
    <property type="match status" value="2"/>
</dbReference>
<dbReference type="CDD" id="cd05233">
    <property type="entry name" value="SDR_c"/>
    <property type="match status" value="1"/>
</dbReference>
<feature type="compositionally biased region" description="Low complexity" evidence="4">
    <location>
        <begin position="14"/>
        <end position="28"/>
    </location>
</feature>
<dbReference type="PROSITE" id="PS00061">
    <property type="entry name" value="ADH_SHORT"/>
    <property type="match status" value="1"/>
</dbReference>
<evidence type="ECO:0000259" key="5">
    <source>
        <dbReference type="SMART" id="SM00822"/>
    </source>
</evidence>
<feature type="region of interest" description="Disordered" evidence="4">
    <location>
        <begin position="1"/>
        <end position="28"/>
    </location>
</feature>
<comment type="similarity">
    <text evidence="1">Belongs to the short-chain dehydrogenases/reductases (SDR) family.</text>
</comment>
<evidence type="ECO:0000256" key="1">
    <source>
        <dbReference type="ARBA" id="ARBA00006484"/>
    </source>
</evidence>
<name>A0ABZ0SP41_9MICO</name>
<dbReference type="SMART" id="SM00822">
    <property type="entry name" value="PKS_KR"/>
    <property type="match status" value="1"/>
</dbReference>
<dbReference type="InterPro" id="IPR020904">
    <property type="entry name" value="Sc_DH/Rdtase_CS"/>
</dbReference>
<accession>A0ABZ0SP41</accession>
<dbReference type="SUPFAM" id="SSF51735">
    <property type="entry name" value="NAD(P)-binding Rossmann-fold domains"/>
    <property type="match status" value="2"/>
</dbReference>
<organism evidence="6 7">
    <name type="scientific">Microbacterium rhizosphaerae</name>
    <dbReference type="NCBI Taxonomy" id="1678237"/>
    <lineage>
        <taxon>Bacteria</taxon>
        <taxon>Bacillati</taxon>
        <taxon>Actinomycetota</taxon>
        <taxon>Actinomycetes</taxon>
        <taxon>Micrococcales</taxon>
        <taxon>Microbacteriaceae</taxon>
        <taxon>Microbacterium</taxon>
    </lineage>
</organism>
<keyword evidence="2" id="KW-0560">Oxidoreductase</keyword>
<dbReference type="PANTHER" id="PTHR24321">
    <property type="entry name" value="DEHYDROGENASES, SHORT CHAIN"/>
    <property type="match status" value="1"/>
</dbReference>
<keyword evidence="3" id="KW-0520">NAD</keyword>
<gene>
    <name evidence="6" type="ORF">SM116_05400</name>
</gene>
<dbReference type="PRINTS" id="PR00081">
    <property type="entry name" value="GDHRDH"/>
</dbReference>
<evidence type="ECO:0000256" key="3">
    <source>
        <dbReference type="ARBA" id="ARBA00023027"/>
    </source>
</evidence>
<dbReference type="EMBL" id="CP139368">
    <property type="protein sequence ID" value="WPR90729.1"/>
    <property type="molecule type" value="Genomic_DNA"/>
</dbReference>
<reference evidence="6 7" key="1">
    <citation type="submission" date="2023-11" db="EMBL/GenBank/DDBJ databases">
        <title>Genome sequence of Microbacterium rhizosphaerae KACC 19337.</title>
        <authorList>
            <person name="Choi H."/>
            <person name="Kim S."/>
            <person name="Kim Y."/>
            <person name="Kwon S.-W."/>
            <person name="Heo J."/>
        </authorList>
    </citation>
    <scope>NUCLEOTIDE SEQUENCE [LARGE SCALE GENOMIC DNA]</scope>
    <source>
        <strain evidence="6 7">KACC 19337</strain>
    </source>
</reference>
<dbReference type="Pfam" id="PF13561">
    <property type="entry name" value="adh_short_C2"/>
    <property type="match status" value="2"/>
</dbReference>
<sequence length="355" mass="35834">MGDAMELGLRGRTAPSRAQPAASAVPSPARAASVEFAADGIRVNAVCPSIVDTPMSRGDLGLDGFADAGSSPPDRAVSIRPERTPMGYTGAQVDGAVVVITGGGTGIGAAVAERYAAEGAHVVVVGRRREPLDAVAARTGAAVVVADAADAASARAAVQATLDRFGRIDVLVNNAGGHGFSAVGETDDASWAASLEANLGTAFVMSREALPALIESTGQIVVISSLAGLFAGPSVAGYTVGKHALIGLTKTLARDYGRHGVRVNAVCPGWVQTPMADAEMDEFAAHAGLRTRAEAYGAVTADVPLARAAQPREIAAVVRFLGSGESSYMTGAVLVVDGGAHIVDVPTLAFDHAGM</sequence>
<keyword evidence="7" id="KW-1185">Reference proteome</keyword>
<dbReference type="PRINTS" id="PR00080">
    <property type="entry name" value="SDRFAMILY"/>
</dbReference>
<dbReference type="InterPro" id="IPR057326">
    <property type="entry name" value="KR_dom"/>
</dbReference>
<proteinExistence type="inferred from homology"/>
<protein>
    <submittedName>
        <fullName evidence="6">SDR family NAD(P)-dependent oxidoreductase</fullName>
    </submittedName>
</protein>